<dbReference type="Proteomes" id="UP000574390">
    <property type="component" value="Unassembled WGS sequence"/>
</dbReference>
<dbReference type="SUPFAM" id="SSF82185">
    <property type="entry name" value="Histone H3 K4-specific methyltransferase SET7/9 N-terminal domain"/>
    <property type="match status" value="1"/>
</dbReference>
<name>A0A7J6TPE7_PEROL</name>
<evidence type="ECO:0000256" key="7">
    <source>
        <dbReference type="SAM" id="MobiDB-lite"/>
    </source>
</evidence>
<proteinExistence type="inferred from homology"/>
<dbReference type="GO" id="GO:0003756">
    <property type="term" value="F:protein disulfide isomerase activity"/>
    <property type="evidence" value="ECO:0007669"/>
    <property type="project" value="TreeGrafter"/>
</dbReference>
<feature type="domain" description="Thioredoxin" evidence="9">
    <location>
        <begin position="1079"/>
        <end position="1203"/>
    </location>
</feature>
<dbReference type="GO" id="GO:0034976">
    <property type="term" value="P:response to endoplasmic reticulum stress"/>
    <property type="evidence" value="ECO:0007669"/>
    <property type="project" value="TreeGrafter"/>
</dbReference>
<dbReference type="Gene3D" id="3.30.200.20">
    <property type="entry name" value="Phosphorylase Kinase, domain 1"/>
    <property type="match status" value="1"/>
</dbReference>
<evidence type="ECO:0000259" key="9">
    <source>
        <dbReference type="PROSITE" id="PS51352"/>
    </source>
</evidence>
<keyword evidence="4 6" id="KW-0547">Nucleotide-binding</keyword>
<feature type="domain" description="Protein kinase" evidence="8">
    <location>
        <begin position="408"/>
        <end position="710"/>
    </location>
</feature>
<dbReference type="InterPro" id="IPR011009">
    <property type="entry name" value="Kinase-like_dom_sf"/>
</dbReference>
<dbReference type="SMART" id="SM00698">
    <property type="entry name" value="MORN"/>
    <property type="match status" value="2"/>
</dbReference>
<dbReference type="InterPro" id="IPR013761">
    <property type="entry name" value="SAM/pointed_sf"/>
</dbReference>
<evidence type="ECO:0000313" key="10">
    <source>
        <dbReference type="EMBL" id="KAF4746935.1"/>
    </source>
</evidence>
<dbReference type="CDD" id="cd02961">
    <property type="entry name" value="PDI_a_family"/>
    <property type="match status" value="1"/>
</dbReference>
<dbReference type="PROSITE" id="PS00194">
    <property type="entry name" value="THIOREDOXIN_1"/>
    <property type="match status" value="2"/>
</dbReference>
<dbReference type="InterPro" id="IPR017441">
    <property type="entry name" value="Protein_kinase_ATP_BS"/>
</dbReference>
<feature type="domain" description="Thioredoxin" evidence="9">
    <location>
        <begin position="708"/>
        <end position="848"/>
    </location>
</feature>
<dbReference type="Pfam" id="PF13848">
    <property type="entry name" value="Thioredoxin_6"/>
    <property type="match status" value="1"/>
</dbReference>
<feature type="compositionally biased region" description="Basic and acidic residues" evidence="7">
    <location>
        <begin position="328"/>
        <end position="338"/>
    </location>
</feature>
<keyword evidence="2" id="KW-0808">Transferase</keyword>
<keyword evidence="5 6" id="KW-0067">ATP-binding</keyword>
<dbReference type="SUPFAM" id="SSF52833">
    <property type="entry name" value="Thioredoxin-like"/>
    <property type="match status" value="2"/>
</dbReference>
<evidence type="ECO:0000256" key="5">
    <source>
        <dbReference type="ARBA" id="ARBA00022840"/>
    </source>
</evidence>
<dbReference type="Gene3D" id="1.10.510.10">
    <property type="entry name" value="Transferase(Phosphotransferase) domain 1"/>
    <property type="match status" value="1"/>
</dbReference>
<dbReference type="EMBL" id="JABANM010005830">
    <property type="protein sequence ID" value="KAF4746935.1"/>
    <property type="molecule type" value="Genomic_DNA"/>
</dbReference>
<dbReference type="InterPro" id="IPR036249">
    <property type="entry name" value="Thioredoxin-like_sf"/>
</dbReference>
<dbReference type="PROSITE" id="PS00108">
    <property type="entry name" value="PROTEIN_KINASE_ST"/>
    <property type="match status" value="1"/>
</dbReference>
<comment type="similarity">
    <text evidence="1">Belongs to the protein disulfide isomerase family.</text>
</comment>
<dbReference type="PROSITE" id="PS50011">
    <property type="entry name" value="PROTEIN_KINASE_DOM"/>
    <property type="match status" value="1"/>
</dbReference>
<feature type="compositionally biased region" description="Polar residues" evidence="7">
    <location>
        <begin position="290"/>
        <end position="302"/>
    </location>
</feature>
<keyword evidence="2" id="KW-0723">Serine/threonine-protein kinase</keyword>
<sequence>MSSGCIDVEHDGDRGTVKAAFKGCCACVDRTPPSTHHSSVYGLSANYDITETLDEPISCASYHRHGGEKYEGTWSYNMKHGLGCLVHRNGTRYVGQFVDDVKHGRGLAMHRNGLINAEVWDRGILISKAPVFEEIYSIDNTQPQQQQRDASPQPTDTLANAEEHHDRNPIIIHQAFYCFRFLSEDRSPILAEDSERGKRDLLPVTIAQPEGWETKSNAACMDEWTVSDVGVLLTGLGLGQVRDAFEKNDVDGFVFERLVGNLDDVEDDEMLATPSNAAGDTPDIVHHYASSHSLPNSQNSNHHSYHEASWAAAKGAPNGSTGGGSQANHRDDHDASLHHTIGDDIDDAVCTASSAADELGLTDPPLRRILLIVIRMLSKLKQRALMPTVTSQHLHQWFSALEVDYNDIDFQCLIGEGGYGRVYRARYMHKHVACKVFRGGGGRQNNHGAVDQQQQQQQHISKDFWSELNTLARLRHPNITLLLGISLTPRYSLLTEYVPCGSLFDLLHRSHPGHNKGHEIGGWSLPRVVSIAREICLGMSYLHTHGVLHCDLKSSNVLISENWEVKICDFGLSFMTGESNRDAKLPLGCVGTHHWMAPEILRGEEYSQSADVYSFGMILWEMVYRMIPYAHLSALQVIGIVGYGHRVHHHGPSRPLLPMDDCPMPLRNIMMRSLRYVPTTRPSFAELAAELSRLHKNSVIDVEESMNAFFGLDRPPYATIRQLSELELDDDIPKSGVSMVMFYAPNCPYCQRFKPFFENAVEKLAMHEPPIRFGMLDGMQYPNAIVKHGVPYYPTVKLFIDNQEYQLPLSEMDVSDPKCAAKVVNWVNRHTDREHVMETTGDLDKFIENNPFLAIGLFDDRFDGEFFKHSTRHFEDVFFATAYGRVAKEIVDHLYDRRKISSKPSRFPAIILLYHHDDHNAIYEGELDFHKVDRFILSRRVPMITEYTPEGAETLLSSGMPVLYLIRDKESQEGKEAEANMREVAKELVGSVLFSVCDAAGGHHIESLMNELGVDLRDAQQTSTARILYHPARESRHVSFFDESVRKFKPRQEDVYSAGRKLDKDFYRTFVREFDDGSLRPYKRSEPIPEYWGNEGVMQVVAENFDDVVMNDAQDVLVNYFAPWCGHCRQLSGIYSALGEKVKHLKSTLRIVKVDATQNELPLRVDAFPTIMLYPAGRKQSPVYFHGRRTVDHFIQFLKDNAVHEIRDKPAVYDAYGNMVESPEEL</sequence>
<dbReference type="SUPFAM" id="SSF56112">
    <property type="entry name" value="Protein kinase-like (PK-like)"/>
    <property type="match status" value="1"/>
</dbReference>
<evidence type="ECO:0000259" key="8">
    <source>
        <dbReference type="PROSITE" id="PS50011"/>
    </source>
</evidence>
<dbReference type="CDD" id="cd02995">
    <property type="entry name" value="PDI_a_PDI_a'_C"/>
    <property type="match status" value="1"/>
</dbReference>
<evidence type="ECO:0000313" key="11">
    <source>
        <dbReference type="Proteomes" id="UP000574390"/>
    </source>
</evidence>
<evidence type="ECO:0000256" key="2">
    <source>
        <dbReference type="ARBA" id="ARBA00022527"/>
    </source>
</evidence>
<dbReference type="GO" id="GO:0004674">
    <property type="term" value="F:protein serine/threonine kinase activity"/>
    <property type="evidence" value="ECO:0007669"/>
    <property type="project" value="UniProtKB-KW"/>
</dbReference>
<dbReference type="GO" id="GO:0005783">
    <property type="term" value="C:endoplasmic reticulum"/>
    <property type="evidence" value="ECO:0007669"/>
    <property type="project" value="TreeGrafter"/>
</dbReference>
<dbReference type="PROSITE" id="PS51352">
    <property type="entry name" value="THIOREDOXIN_2"/>
    <property type="match status" value="2"/>
</dbReference>
<dbReference type="Pfam" id="PF02493">
    <property type="entry name" value="MORN"/>
    <property type="match status" value="2"/>
</dbReference>
<dbReference type="GO" id="GO:0005524">
    <property type="term" value="F:ATP binding"/>
    <property type="evidence" value="ECO:0007669"/>
    <property type="project" value="UniProtKB-UniRule"/>
</dbReference>
<keyword evidence="3" id="KW-0677">Repeat</keyword>
<accession>A0A7J6TPE7</accession>
<dbReference type="Gene3D" id="3.40.30.10">
    <property type="entry name" value="Glutaredoxin"/>
    <property type="match status" value="3"/>
</dbReference>
<dbReference type="InterPro" id="IPR000719">
    <property type="entry name" value="Prot_kinase_dom"/>
</dbReference>
<dbReference type="SMART" id="SM00220">
    <property type="entry name" value="S_TKc"/>
    <property type="match status" value="1"/>
</dbReference>
<reference evidence="10 11" key="1">
    <citation type="submission" date="2020-04" db="EMBL/GenBank/DDBJ databases">
        <title>Perkinsus olseni comparative genomics.</title>
        <authorList>
            <person name="Bogema D.R."/>
        </authorList>
    </citation>
    <scope>NUCLEOTIDE SEQUENCE [LARGE SCALE GENOMIC DNA]</scope>
    <source>
        <strain evidence="10">ATCC PRA-205</strain>
    </source>
</reference>
<dbReference type="AlphaFoldDB" id="A0A7J6TPE7"/>
<dbReference type="InterPro" id="IPR017937">
    <property type="entry name" value="Thioredoxin_CS"/>
</dbReference>
<dbReference type="GO" id="GO:0006457">
    <property type="term" value="P:protein folding"/>
    <property type="evidence" value="ECO:0007669"/>
    <property type="project" value="TreeGrafter"/>
</dbReference>
<organism evidence="10 11">
    <name type="scientific">Perkinsus olseni</name>
    <name type="common">Perkinsus atlanticus</name>
    <dbReference type="NCBI Taxonomy" id="32597"/>
    <lineage>
        <taxon>Eukaryota</taxon>
        <taxon>Sar</taxon>
        <taxon>Alveolata</taxon>
        <taxon>Perkinsozoa</taxon>
        <taxon>Perkinsea</taxon>
        <taxon>Perkinsida</taxon>
        <taxon>Perkinsidae</taxon>
        <taxon>Perkinsus</taxon>
    </lineage>
</organism>
<dbReference type="Pfam" id="PF00085">
    <property type="entry name" value="Thioredoxin"/>
    <property type="match status" value="2"/>
</dbReference>
<dbReference type="InterPro" id="IPR013766">
    <property type="entry name" value="Thioredoxin_domain"/>
</dbReference>
<feature type="compositionally biased region" description="Low complexity" evidence="7">
    <location>
        <begin position="142"/>
        <end position="154"/>
    </location>
</feature>
<dbReference type="Gene3D" id="2.20.110.10">
    <property type="entry name" value="Histone H3 K4-specific methyltransferase SET7/9 N-terminal domain"/>
    <property type="match status" value="1"/>
</dbReference>
<dbReference type="InterPro" id="IPR008271">
    <property type="entry name" value="Ser/Thr_kinase_AS"/>
</dbReference>
<dbReference type="CDD" id="cd13999">
    <property type="entry name" value="STKc_MAP3K-like"/>
    <property type="match status" value="1"/>
</dbReference>
<gene>
    <name evidence="10" type="ORF">FOZ62_025170</name>
</gene>
<keyword evidence="2" id="KW-0418">Kinase</keyword>
<evidence type="ECO:0000256" key="6">
    <source>
        <dbReference type="PROSITE-ProRule" id="PRU10141"/>
    </source>
</evidence>
<comment type="caution">
    <text evidence="10">The sequence shown here is derived from an EMBL/GenBank/DDBJ whole genome shotgun (WGS) entry which is preliminary data.</text>
</comment>
<evidence type="ECO:0000256" key="3">
    <source>
        <dbReference type="ARBA" id="ARBA00022737"/>
    </source>
</evidence>
<dbReference type="SUPFAM" id="SSF47769">
    <property type="entry name" value="SAM/Pointed domain"/>
    <property type="match status" value="1"/>
</dbReference>
<dbReference type="InterPro" id="IPR003409">
    <property type="entry name" value="MORN"/>
</dbReference>
<dbReference type="Pfam" id="PF07714">
    <property type="entry name" value="PK_Tyr_Ser-Thr"/>
    <property type="match status" value="1"/>
</dbReference>
<feature type="binding site" evidence="6">
    <location>
        <position position="435"/>
    </location>
    <ligand>
        <name>ATP</name>
        <dbReference type="ChEBI" id="CHEBI:30616"/>
    </ligand>
</feature>
<evidence type="ECO:0000256" key="4">
    <source>
        <dbReference type="ARBA" id="ARBA00022741"/>
    </source>
</evidence>
<feature type="region of interest" description="Disordered" evidence="7">
    <location>
        <begin position="272"/>
        <end position="338"/>
    </location>
</feature>
<dbReference type="InterPro" id="IPR001245">
    <property type="entry name" value="Ser-Thr/Tyr_kinase_cat_dom"/>
</dbReference>
<evidence type="ECO:0000256" key="1">
    <source>
        <dbReference type="ARBA" id="ARBA00006347"/>
    </source>
</evidence>
<dbReference type="PROSITE" id="PS00107">
    <property type="entry name" value="PROTEIN_KINASE_ATP"/>
    <property type="match status" value="1"/>
</dbReference>
<dbReference type="PANTHER" id="PTHR18929">
    <property type="entry name" value="PROTEIN DISULFIDE ISOMERASE"/>
    <property type="match status" value="1"/>
</dbReference>
<protein>
    <submittedName>
        <fullName evidence="10">Uncharacterized protein</fullName>
    </submittedName>
</protein>
<feature type="region of interest" description="Disordered" evidence="7">
    <location>
        <begin position="140"/>
        <end position="164"/>
    </location>
</feature>